<evidence type="ECO:0000256" key="2">
    <source>
        <dbReference type="SAM" id="Phobius"/>
    </source>
</evidence>
<reference evidence="4" key="1">
    <citation type="submission" date="2025-08" db="UniProtKB">
        <authorList>
            <consortium name="RefSeq"/>
        </authorList>
    </citation>
    <scope>IDENTIFICATION</scope>
</reference>
<keyword evidence="3" id="KW-1185">Reference proteome</keyword>
<dbReference type="Proteomes" id="UP000504607">
    <property type="component" value="Unplaced"/>
</dbReference>
<dbReference type="KEGG" id="egu:109505298"/>
<feature type="region of interest" description="Disordered" evidence="1">
    <location>
        <begin position="30"/>
        <end position="168"/>
    </location>
</feature>
<dbReference type="InterPro" id="IPR040411">
    <property type="entry name" value="At5g23160-like"/>
</dbReference>
<dbReference type="PANTHER" id="PTHR34379">
    <property type="entry name" value="OS07G0553800 PROTEIN"/>
    <property type="match status" value="1"/>
</dbReference>
<dbReference type="OrthoDB" id="1886721at2759"/>
<feature type="transmembrane region" description="Helical" evidence="2">
    <location>
        <begin position="177"/>
        <end position="206"/>
    </location>
</feature>
<dbReference type="InParanoid" id="A0A6J0PCZ3"/>
<dbReference type="AlphaFoldDB" id="A0A6J0PCZ3"/>
<protein>
    <submittedName>
        <fullName evidence="4">Uncharacterized protein At5g23160-like</fullName>
    </submittedName>
</protein>
<feature type="compositionally biased region" description="Basic and acidic residues" evidence="1">
    <location>
        <begin position="101"/>
        <end position="117"/>
    </location>
</feature>
<keyword evidence="2" id="KW-0472">Membrane</keyword>
<evidence type="ECO:0000313" key="3">
    <source>
        <dbReference type="Proteomes" id="UP000504607"/>
    </source>
</evidence>
<keyword evidence="2" id="KW-1133">Transmembrane helix</keyword>
<evidence type="ECO:0000256" key="1">
    <source>
        <dbReference type="SAM" id="MobiDB-lite"/>
    </source>
</evidence>
<accession>A0A6J0PCZ3</accession>
<gene>
    <name evidence="4" type="primary">LOC109505298</name>
</gene>
<dbReference type="GeneID" id="109505298"/>
<evidence type="ECO:0000313" key="4">
    <source>
        <dbReference type="RefSeq" id="XP_019703316.1"/>
    </source>
</evidence>
<sequence>MPPEKSTHPKTTSRKSWSCQCFPSCFVGSLISASGGPDPPSPSAGSKPKLSWSRYRKKKKTAPLDGVRPNIKASAQENSPFKKPSEGRTSRSRGNAQQLQRDADSQLHHGIDAEQPRLPRISKQYSTRREEVPASWKPHTVRTRCTTNDPGSPAHIHPAASHKRPVRTGSLKPGAGIWVMVMTLGVMVFLGRASALICLCSCMYLVPLLSMGKDGVSDGNGVASREVEMNSEEYKKRVILEGLLERNGRKPSGF</sequence>
<proteinExistence type="predicted"/>
<dbReference type="PANTHER" id="PTHR34379:SF6">
    <property type="entry name" value="PROTEIN 3F"/>
    <property type="match status" value="1"/>
</dbReference>
<dbReference type="RefSeq" id="XP_019703316.1">
    <property type="nucleotide sequence ID" value="XM_019847757.2"/>
</dbReference>
<keyword evidence="2" id="KW-0812">Transmembrane</keyword>
<organism evidence="3 4">
    <name type="scientific">Elaeis guineensis var. tenera</name>
    <name type="common">Oil palm</name>
    <dbReference type="NCBI Taxonomy" id="51953"/>
    <lineage>
        <taxon>Eukaryota</taxon>
        <taxon>Viridiplantae</taxon>
        <taxon>Streptophyta</taxon>
        <taxon>Embryophyta</taxon>
        <taxon>Tracheophyta</taxon>
        <taxon>Spermatophyta</taxon>
        <taxon>Magnoliopsida</taxon>
        <taxon>Liliopsida</taxon>
        <taxon>Arecaceae</taxon>
        <taxon>Arecoideae</taxon>
        <taxon>Cocoseae</taxon>
        <taxon>Elaeidinae</taxon>
        <taxon>Elaeis</taxon>
    </lineage>
</organism>
<name>A0A6J0PCZ3_ELAGV</name>